<dbReference type="PROSITE" id="PS51059">
    <property type="entry name" value="PARP_CATALYTIC"/>
    <property type="match status" value="1"/>
</dbReference>
<dbReference type="AlphaFoldDB" id="A0A0D6R274"/>
<dbReference type="EMBL" id="GCKF01036042">
    <property type="protein sequence ID" value="JAG96816.1"/>
    <property type="molecule type" value="Transcribed_RNA"/>
</dbReference>
<dbReference type="SUPFAM" id="SSF117839">
    <property type="entry name" value="WWE domain"/>
    <property type="match status" value="1"/>
</dbReference>
<protein>
    <recommendedName>
        <fullName evidence="1">Poly [ADP-ribose] polymerase</fullName>
        <shortName evidence="1">PARP</shortName>
        <ecNumber evidence="1">2.4.2.-</ecNumber>
    </recommendedName>
</protein>
<dbReference type="GO" id="GO:0003950">
    <property type="term" value="F:NAD+ poly-ADP-ribosyltransferase activity"/>
    <property type="evidence" value="ECO:0007669"/>
    <property type="project" value="UniProtKB-UniRule"/>
</dbReference>
<dbReference type="PROSITE" id="PS51257">
    <property type="entry name" value="PROKAR_LIPOPROTEIN"/>
    <property type="match status" value="1"/>
</dbReference>
<keyword evidence="1" id="KW-0808">Transferase</keyword>
<dbReference type="PANTHER" id="PTHR32263">
    <property type="entry name" value="INACTIVE POLY [ADP-RIBOSE] POLYMERASE SRO4-RELATED"/>
    <property type="match status" value="1"/>
</dbReference>
<feature type="region of interest" description="Disordered" evidence="2">
    <location>
        <begin position="194"/>
        <end position="240"/>
    </location>
</feature>
<dbReference type="InterPro" id="IPR057823">
    <property type="entry name" value="WWE_RCD1"/>
</dbReference>
<reference evidence="4" key="1">
    <citation type="submission" date="2015-03" db="EMBL/GenBank/DDBJ databases">
        <title>A transcriptome of Araucaria cunninghamii, an australian fine timber species.</title>
        <authorList>
            <person name="Jing Yi C.J.Y."/>
            <person name="Yin San L.Y.S."/>
            <person name="Abdul Karim S.S."/>
            <person name="Wan Azmi N.N."/>
            <person name="Hercus R.R."/>
            <person name="Croft L.L."/>
        </authorList>
    </citation>
    <scope>NUCLEOTIDE SEQUENCE</scope>
    <source>
        <strain evidence="4">MI0301</strain>
        <tissue evidence="4">Leaf</tissue>
    </source>
</reference>
<dbReference type="Pfam" id="PF00644">
    <property type="entry name" value="PARP"/>
    <property type="match status" value="1"/>
</dbReference>
<dbReference type="InterPro" id="IPR012317">
    <property type="entry name" value="Poly(ADP-ribose)pol_cat_dom"/>
</dbReference>
<sequence length="492" mass="54927">MAVRSSPSLSSSCACVGGAGRSQLKREGKRNQKQKRAVSAYLNARKLTSLKKVRTQSVFKCCDRKTIVENYNNFRKSGIPDRIMCFQKGEWKDFSIEIVALLKQAFRSRTSGVEVVIGGLSYIVDFLRMWRIDLRNGGRTSIAWIDVNGKCFFPRVVCEEDGEGNEEQSSSSSPSLDVKIDLRIDARKRGLNVGREESCVESQNSSDKGNVQSSDKGNAQSIDKGNVQSGVSDDQNSECCTGRVQPSANESCLELCDNLIRLTQDDLECVAVQRKFYSALGALRMFTRVVGVHRNLHKNVSGQSRLHAFKRQERFEIMRKTELNANIRYAWHGTSKSGVSGIIMHGFGHPMTPKHGAAYGKGVYLAPEGCAYLSAAYSDVDENGEQHMVLCQVILGNCEQVMLGSQQYHPSSEEFDTGVDDLKNPKQYIVWSTHMNTHILPLYVVSFKVPPQLHEYWSSLKAKRGAGQAIPRRPLQDGQFACPRSISKMKKF</sequence>
<feature type="compositionally biased region" description="Polar residues" evidence="2">
    <location>
        <begin position="200"/>
        <end position="240"/>
    </location>
</feature>
<keyword evidence="1" id="KW-0520">NAD</keyword>
<dbReference type="Gene3D" id="3.90.228.10">
    <property type="match status" value="1"/>
</dbReference>
<evidence type="ECO:0000313" key="4">
    <source>
        <dbReference type="EMBL" id="JAG96816.1"/>
    </source>
</evidence>
<organism evidence="4">
    <name type="scientific">Araucaria cunninghamii</name>
    <name type="common">Hoop pine</name>
    <name type="synonym">Moreton Bay pine</name>
    <dbReference type="NCBI Taxonomy" id="56994"/>
    <lineage>
        <taxon>Eukaryota</taxon>
        <taxon>Viridiplantae</taxon>
        <taxon>Streptophyta</taxon>
        <taxon>Embryophyta</taxon>
        <taxon>Tracheophyta</taxon>
        <taxon>Spermatophyta</taxon>
        <taxon>Pinopsida</taxon>
        <taxon>Pinidae</taxon>
        <taxon>Conifers II</taxon>
        <taxon>Araucariales</taxon>
        <taxon>Araucariaceae</taxon>
        <taxon>Araucaria</taxon>
    </lineage>
</organism>
<dbReference type="EC" id="2.4.2.-" evidence="1"/>
<dbReference type="Pfam" id="PF23467">
    <property type="entry name" value="WWE_5"/>
    <property type="match status" value="1"/>
</dbReference>
<proteinExistence type="predicted"/>
<evidence type="ECO:0000256" key="2">
    <source>
        <dbReference type="SAM" id="MobiDB-lite"/>
    </source>
</evidence>
<feature type="domain" description="PARP catalytic" evidence="3">
    <location>
        <begin position="245"/>
        <end position="471"/>
    </location>
</feature>
<dbReference type="PANTHER" id="PTHR32263:SF12">
    <property type="entry name" value="INACTIVE POLY [ADP-RIBOSE] POLYMERASE SRO4-RELATED"/>
    <property type="match status" value="1"/>
</dbReference>
<name>A0A0D6R274_ARACU</name>
<keyword evidence="1" id="KW-0328">Glycosyltransferase</keyword>
<accession>A0A0D6R274</accession>
<dbReference type="InterPro" id="IPR037197">
    <property type="entry name" value="WWE_dom_sf"/>
</dbReference>
<dbReference type="SUPFAM" id="SSF56399">
    <property type="entry name" value="ADP-ribosylation"/>
    <property type="match status" value="1"/>
</dbReference>
<evidence type="ECO:0000259" key="3">
    <source>
        <dbReference type="PROSITE" id="PS51059"/>
    </source>
</evidence>
<dbReference type="InterPro" id="IPR044964">
    <property type="entry name" value="RCD1/SRO1-5"/>
</dbReference>
<evidence type="ECO:0000256" key="1">
    <source>
        <dbReference type="RuleBase" id="RU362114"/>
    </source>
</evidence>